<evidence type="ECO:0000256" key="7">
    <source>
        <dbReference type="RuleBase" id="RU079119"/>
    </source>
</evidence>
<dbReference type="InterPro" id="IPR039859">
    <property type="entry name" value="PFA4/ZDH16/20/ERF2-like"/>
</dbReference>
<dbReference type="GO" id="GO:0019706">
    <property type="term" value="F:protein-cysteine S-palmitoyltransferase activity"/>
    <property type="evidence" value="ECO:0007669"/>
    <property type="project" value="UniProtKB-EC"/>
</dbReference>
<proteinExistence type="inferred from homology"/>
<feature type="transmembrane region" description="Helical" evidence="7">
    <location>
        <begin position="77"/>
        <end position="98"/>
    </location>
</feature>
<feature type="domain" description="Palmitoyltransferase DHHC" evidence="8">
    <location>
        <begin position="224"/>
        <end position="362"/>
    </location>
</feature>
<dbReference type="PROSITE" id="PS50216">
    <property type="entry name" value="DHHC"/>
    <property type="match status" value="1"/>
</dbReference>
<dbReference type="Pfam" id="PF01529">
    <property type="entry name" value="DHHC"/>
    <property type="match status" value="1"/>
</dbReference>
<keyword evidence="3 7" id="KW-0812">Transmembrane</keyword>
<evidence type="ECO:0000313" key="10">
    <source>
        <dbReference type="Proteomes" id="UP001519460"/>
    </source>
</evidence>
<comment type="caution">
    <text evidence="9">The sequence shown here is derived from an EMBL/GenBank/DDBJ whole genome shotgun (WGS) entry which is preliminary data.</text>
</comment>
<keyword evidence="10" id="KW-1185">Reference proteome</keyword>
<keyword evidence="4 7" id="KW-1133">Transmembrane helix</keyword>
<feature type="transmembrane region" description="Helical" evidence="7">
    <location>
        <begin position="305"/>
        <end position="326"/>
    </location>
</feature>
<name>A0ABD0KVH4_9CAEN</name>
<dbReference type="PANTHER" id="PTHR22883:SF452">
    <property type="entry name" value="PALMITOYLTRANSFERASE"/>
    <property type="match status" value="1"/>
</dbReference>
<dbReference type="AlphaFoldDB" id="A0ABD0KVH4"/>
<feature type="transmembrane region" description="Helical" evidence="7">
    <location>
        <begin position="271"/>
        <end position="290"/>
    </location>
</feature>
<evidence type="ECO:0000259" key="8">
    <source>
        <dbReference type="Pfam" id="PF01529"/>
    </source>
</evidence>
<protein>
    <recommendedName>
        <fullName evidence="7">Palmitoyltransferase</fullName>
        <ecNumber evidence="7">2.3.1.225</ecNumber>
    </recommendedName>
</protein>
<comment type="domain">
    <text evidence="7">The DHHC domain is required for palmitoyltransferase activity.</text>
</comment>
<keyword evidence="5 7" id="KW-0472">Membrane</keyword>
<dbReference type="EMBL" id="JACVVK020000123">
    <property type="protein sequence ID" value="KAK7490767.1"/>
    <property type="molecule type" value="Genomic_DNA"/>
</dbReference>
<dbReference type="Proteomes" id="UP001519460">
    <property type="component" value="Unassembled WGS sequence"/>
</dbReference>
<reference evidence="9 10" key="1">
    <citation type="journal article" date="2023" name="Sci. Data">
        <title>Genome assembly of the Korean intertidal mud-creeper Batillaria attramentaria.</title>
        <authorList>
            <person name="Patra A.K."/>
            <person name="Ho P.T."/>
            <person name="Jun S."/>
            <person name="Lee S.J."/>
            <person name="Kim Y."/>
            <person name="Won Y.J."/>
        </authorList>
    </citation>
    <scope>NUCLEOTIDE SEQUENCE [LARGE SCALE GENOMIC DNA]</scope>
    <source>
        <strain evidence="9">Wonlab-2016</strain>
    </source>
</reference>
<comment type="catalytic activity">
    <reaction evidence="7">
        <text>L-cysteinyl-[protein] + hexadecanoyl-CoA = S-hexadecanoyl-L-cysteinyl-[protein] + CoA</text>
        <dbReference type="Rhea" id="RHEA:36683"/>
        <dbReference type="Rhea" id="RHEA-COMP:10131"/>
        <dbReference type="Rhea" id="RHEA-COMP:11032"/>
        <dbReference type="ChEBI" id="CHEBI:29950"/>
        <dbReference type="ChEBI" id="CHEBI:57287"/>
        <dbReference type="ChEBI" id="CHEBI:57379"/>
        <dbReference type="ChEBI" id="CHEBI:74151"/>
        <dbReference type="EC" id="2.3.1.225"/>
    </reaction>
</comment>
<dbReference type="InterPro" id="IPR001594">
    <property type="entry name" value="Palmitoyltrfase_DHHC"/>
</dbReference>
<evidence type="ECO:0000256" key="2">
    <source>
        <dbReference type="ARBA" id="ARBA00022679"/>
    </source>
</evidence>
<evidence type="ECO:0000256" key="4">
    <source>
        <dbReference type="ARBA" id="ARBA00022989"/>
    </source>
</evidence>
<dbReference type="PANTHER" id="PTHR22883">
    <property type="entry name" value="ZINC FINGER DHHC DOMAIN CONTAINING PROTEIN"/>
    <property type="match status" value="1"/>
</dbReference>
<organism evidence="9 10">
    <name type="scientific">Batillaria attramentaria</name>
    <dbReference type="NCBI Taxonomy" id="370345"/>
    <lineage>
        <taxon>Eukaryota</taxon>
        <taxon>Metazoa</taxon>
        <taxon>Spiralia</taxon>
        <taxon>Lophotrochozoa</taxon>
        <taxon>Mollusca</taxon>
        <taxon>Gastropoda</taxon>
        <taxon>Caenogastropoda</taxon>
        <taxon>Sorbeoconcha</taxon>
        <taxon>Cerithioidea</taxon>
        <taxon>Batillariidae</taxon>
        <taxon>Batillaria</taxon>
    </lineage>
</organism>
<gene>
    <name evidence="9" type="ORF">BaRGS_00017996</name>
</gene>
<sequence>MAAIPSSDEYWKDPNLSLREKWNLHVQKKKTAGASSKPTRFLHTWGPRGTLYVLVGAGGWTTFVVIPTLYQGGWENYILPAQILMGFLLLEVAVNWCLARWVSSKYRPELHGTMPSVPKVELDFQTCSGPDTKVQAFAPSGSDSVLENGETSCAKRSNGEFATGTDTKGNESASEVQVFDLDYAPPTKDGAYDGYSYRMLVATSLPNEDGHVERRSVPYWSWVTCVVCQRPRPPRCHHCPLCKACVLKRDHHCYFTGSCVGVNNQRFFHMFVFWAIPLTTFATMHMFPYASRHVGPEYGAGPVDFIFPVCVIRCLFGYVSFVVVFLCSEFWLLLFCTFTSISMTISHLHLFCVGRTSFERDNSIKVSDTRSLSGKLLSVFGKYWWLNFLVPLYPRFKPVEDAVLWPHIKP</sequence>
<evidence type="ECO:0000256" key="6">
    <source>
        <dbReference type="ARBA" id="ARBA00023315"/>
    </source>
</evidence>
<evidence type="ECO:0000256" key="1">
    <source>
        <dbReference type="ARBA" id="ARBA00004141"/>
    </source>
</evidence>
<comment type="subcellular location">
    <subcellularLocation>
        <location evidence="1">Membrane</location>
        <topology evidence="1">Multi-pass membrane protein</topology>
    </subcellularLocation>
</comment>
<feature type="transmembrane region" description="Helical" evidence="7">
    <location>
        <begin position="50"/>
        <end position="71"/>
    </location>
</feature>
<dbReference type="GO" id="GO:0016020">
    <property type="term" value="C:membrane"/>
    <property type="evidence" value="ECO:0007669"/>
    <property type="project" value="UniProtKB-SubCell"/>
</dbReference>
<comment type="similarity">
    <text evidence="7">Belongs to the DHHC palmitoyltransferase family.</text>
</comment>
<evidence type="ECO:0000256" key="3">
    <source>
        <dbReference type="ARBA" id="ARBA00022692"/>
    </source>
</evidence>
<evidence type="ECO:0000313" key="9">
    <source>
        <dbReference type="EMBL" id="KAK7490767.1"/>
    </source>
</evidence>
<accession>A0ABD0KVH4</accession>
<evidence type="ECO:0000256" key="5">
    <source>
        <dbReference type="ARBA" id="ARBA00023136"/>
    </source>
</evidence>
<feature type="transmembrane region" description="Helical" evidence="7">
    <location>
        <begin position="331"/>
        <end position="351"/>
    </location>
</feature>
<dbReference type="EC" id="2.3.1.225" evidence="7"/>
<keyword evidence="6 7" id="KW-0012">Acyltransferase</keyword>
<keyword evidence="2 7" id="KW-0808">Transferase</keyword>